<dbReference type="InterPro" id="IPR039432">
    <property type="entry name" value="SRP9_dom"/>
</dbReference>
<protein>
    <recommendedName>
        <fullName evidence="2">SRP9 domain-containing protein</fullName>
    </recommendedName>
</protein>
<evidence type="ECO:0000256" key="1">
    <source>
        <dbReference type="SAM" id="MobiDB-lite"/>
    </source>
</evidence>
<evidence type="ECO:0000313" key="3">
    <source>
        <dbReference type="EMBL" id="KAL2048230.1"/>
    </source>
</evidence>
<keyword evidence="4" id="KW-1185">Reference proteome</keyword>
<dbReference type="Pfam" id="PF05486">
    <property type="entry name" value="SRP9-21"/>
    <property type="match status" value="1"/>
</dbReference>
<sequence length="166" mass="17390">MPYLPTAQSFLEQSRLLISARPITTRITTKYTLPRKPSRESSKLKSPPSSTLEPSQSHTSQPPKATLTLKTYDPISGTCLKYETDKAAEVGRLVAALGSCARVMAALPAKEEGPDEGAIDVEAPVKEDSKAILKEGGKEAKGGLGQIKGGDKGGGGGGGKKKKGKK</sequence>
<proteinExistence type="predicted"/>
<evidence type="ECO:0000259" key="2">
    <source>
        <dbReference type="Pfam" id="PF05486"/>
    </source>
</evidence>
<feature type="region of interest" description="Disordered" evidence="1">
    <location>
        <begin position="29"/>
        <end position="69"/>
    </location>
</feature>
<name>A0ABR4ARB4_9LECA</name>
<comment type="caution">
    <text evidence="3">The sequence shown here is derived from an EMBL/GenBank/DDBJ whole genome shotgun (WGS) entry which is preliminary data.</text>
</comment>
<feature type="compositionally biased region" description="Low complexity" evidence="1">
    <location>
        <begin position="44"/>
        <end position="55"/>
    </location>
</feature>
<dbReference type="EMBL" id="JBEFKJ010000001">
    <property type="protein sequence ID" value="KAL2048230.1"/>
    <property type="molecule type" value="Genomic_DNA"/>
</dbReference>
<dbReference type="Proteomes" id="UP001590950">
    <property type="component" value="Unassembled WGS sequence"/>
</dbReference>
<dbReference type="InterPro" id="IPR039914">
    <property type="entry name" value="SRP9-like"/>
</dbReference>
<feature type="domain" description="SRP9" evidence="2">
    <location>
        <begin position="5"/>
        <end position="104"/>
    </location>
</feature>
<feature type="region of interest" description="Disordered" evidence="1">
    <location>
        <begin position="136"/>
        <end position="166"/>
    </location>
</feature>
<dbReference type="PANTHER" id="PTHR12834:SF12">
    <property type="entry name" value="SIGNAL RECOGNITION PARTICLE 9 KDA PROTEIN"/>
    <property type="match status" value="1"/>
</dbReference>
<dbReference type="PANTHER" id="PTHR12834">
    <property type="entry name" value="SIGNAL RECOGNITION PARTICLE 9 KDA PROTEIN"/>
    <property type="match status" value="1"/>
</dbReference>
<organism evidence="3 4">
    <name type="scientific">Stereocaulon virgatum</name>
    <dbReference type="NCBI Taxonomy" id="373712"/>
    <lineage>
        <taxon>Eukaryota</taxon>
        <taxon>Fungi</taxon>
        <taxon>Dikarya</taxon>
        <taxon>Ascomycota</taxon>
        <taxon>Pezizomycotina</taxon>
        <taxon>Lecanoromycetes</taxon>
        <taxon>OSLEUM clade</taxon>
        <taxon>Lecanoromycetidae</taxon>
        <taxon>Lecanorales</taxon>
        <taxon>Lecanorineae</taxon>
        <taxon>Stereocaulaceae</taxon>
        <taxon>Stereocaulon</taxon>
    </lineage>
</organism>
<evidence type="ECO:0000313" key="4">
    <source>
        <dbReference type="Proteomes" id="UP001590950"/>
    </source>
</evidence>
<feature type="compositionally biased region" description="Gly residues" evidence="1">
    <location>
        <begin position="142"/>
        <end position="158"/>
    </location>
</feature>
<reference evidence="3 4" key="1">
    <citation type="submission" date="2024-09" db="EMBL/GenBank/DDBJ databases">
        <title>Rethinking Asexuality: The Enigmatic Case of Functional Sexual Genes in Lepraria (Stereocaulaceae).</title>
        <authorList>
            <person name="Doellman M."/>
            <person name="Sun Y."/>
            <person name="Barcenas-Pena A."/>
            <person name="Lumbsch H.T."/>
            <person name="Grewe F."/>
        </authorList>
    </citation>
    <scope>NUCLEOTIDE SEQUENCE [LARGE SCALE GENOMIC DNA]</scope>
    <source>
        <strain evidence="3 4">Mercado 3170</strain>
    </source>
</reference>
<gene>
    <name evidence="3" type="ORF">N7G274_000141</name>
</gene>
<accession>A0ABR4ARB4</accession>